<dbReference type="Gene3D" id="1.10.760.10">
    <property type="entry name" value="Cytochrome c-like domain"/>
    <property type="match status" value="1"/>
</dbReference>
<evidence type="ECO:0000256" key="1">
    <source>
        <dbReference type="ARBA" id="ARBA00022617"/>
    </source>
</evidence>
<evidence type="ECO:0000256" key="4">
    <source>
        <dbReference type="PROSITE-ProRule" id="PRU00433"/>
    </source>
</evidence>
<dbReference type="SUPFAM" id="SSF46626">
    <property type="entry name" value="Cytochrome c"/>
    <property type="match status" value="1"/>
</dbReference>
<protein>
    <submittedName>
        <fullName evidence="7">Cytochrome c</fullName>
    </submittedName>
</protein>
<evidence type="ECO:0000256" key="5">
    <source>
        <dbReference type="SAM" id="Phobius"/>
    </source>
</evidence>
<dbReference type="InterPro" id="IPR051459">
    <property type="entry name" value="Cytochrome_c-type_DH"/>
</dbReference>
<accession>A0ABV2C6K2</accession>
<dbReference type="Pfam" id="PF13442">
    <property type="entry name" value="Cytochrome_CBB3"/>
    <property type="match status" value="1"/>
</dbReference>
<sequence length="406" mass="42870">MNAPPFADWAIAFLQLLYRAQIALARVLHALGLTGDADGQAAWPWARRIALETLHVDAGLTRQLAFACGVTALAVVLACLALASRKWRVASAIAALAVAWFAPWPPASLWLAPAVPTSFQRDPAPFSVSNVMRGAHLYTQHCAACHGADGRGEGPLAATLAHWPPTFAGTLLARRLDGELFWRVRHGTQDEHGAATMPGFAATLGPQDTWAVLDYLKALSAGSGAQAEGAWPVPVPLPALDVRCGDAAPQALQRWREGQRVRVVALAPGATPPPEDARWQTLLVTERGAPVPTSAGARANCVATTADAWRAFATIAGVAPDALGGTQLLADRRGWLRARALPGSAGWSDADLLCRSDAAVRPAAARATSGDALTALLLRVDQEPVRDVQAGLRIEPTNPSFDRTSR</sequence>
<dbReference type="EMBL" id="JBEWCH010000005">
    <property type="protein sequence ID" value="MET1474727.1"/>
    <property type="molecule type" value="Genomic_DNA"/>
</dbReference>
<evidence type="ECO:0000256" key="3">
    <source>
        <dbReference type="ARBA" id="ARBA00023004"/>
    </source>
</evidence>
<keyword evidence="1 4" id="KW-0349">Heme</keyword>
<evidence type="ECO:0000313" key="8">
    <source>
        <dbReference type="Proteomes" id="UP001548587"/>
    </source>
</evidence>
<proteinExistence type="predicted"/>
<keyword evidence="3 4" id="KW-0408">Iron</keyword>
<comment type="caution">
    <text evidence="7">The sequence shown here is derived from an EMBL/GenBank/DDBJ whole genome shotgun (WGS) entry which is preliminary data.</text>
</comment>
<evidence type="ECO:0000313" key="7">
    <source>
        <dbReference type="EMBL" id="MET1474727.1"/>
    </source>
</evidence>
<keyword evidence="5" id="KW-1133">Transmembrane helix</keyword>
<feature type="transmembrane region" description="Helical" evidence="5">
    <location>
        <begin position="64"/>
        <end position="83"/>
    </location>
</feature>
<evidence type="ECO:0000259" key="6">
    <source>
        <dbReference type="PROSITE" id="PS51007"/>
    </source>
</evidence>
<dbReference type="RefSeq" id="WP_209925326.1">
    <property type="nucleotide sequence ID" value="NZ_JBEWCH010000005.1"/>
</dbReference>
<keyword evidence="5" id="KW-0472">Membrane</keyword>
<feature type="domain" description="Cytochrome c" evidence="6">
    <location>
        <begin position="129"/>
        <end position="220"/>
    </location>
</feature>
<keyword evidence="2 4" id="KW-0479">Metal-binding</keyword>
<feature type="transmembrane region" description="Helical" evidence="5">
    <location>
        <begin position="90"/>
        <end position="112"/>
    </location>
</feature>
<dbReference type="Proteomes" id="UP001548587">
    <property type="component" value="Unassembled WGS sequence"/>
</dbReference>
<dbReference type="PROSITE" id="PS51007">
    <property type="entry name" value="CYTC"/>
    <property type="match status" value="1"/>
</dbReference>
<dbReference type="InterPro" id="IPR036909">
    <property type="entry name" value="Cyt_c-like_dom_sf"/>
</dbReference>
<evidence type="ECO:0000256" key="2">
    <source>
        <dbReference type="ARBA" id="ARBA00022723"/>
    </source>
</evidence>
<dbReference type="PANTHER" id="PTHR35008">
    <property type="entry name" value="BLL4482 PROTEIN-RELATED"/>
    <property type="match status" value="1"/>
</dbReference>
<dbReference type="InterPro" id="IPR009056">
    <property type="entry name" value="Cyt_c-like_dom"/>
</dbReference>
<keyword evidence="8" id="KW-1185">Reference proteome</keyword>
<reference evidence="7 8" key="1">
    <citation type="submission" date="2024-06" db="EMBL/GenBank/DDBJ databases">
        <title>Burkholderia sola in Mexico.</title>
        <authorList>
            <person name="Estrada P."/>
        </authorList>
    </citation>
    <scope>NUCLEOTIDE SEQUENCE [LARGE SCALE GENOMIC DNA]</scope>
    <source>
        <strain evidence="7 8">CpTa8-5</strain>
    </source>
</reference>
<gene>
    <name evidence="7" type="ORF">ABXL37_10720</name>
</gene>
<keyword evidence="5" id="KW-0812">Transmembrane</keyword>
<organism evidence="7 8">
    <name type="scientific">Burkholderia sola</name>
    <dbReference type="NCBI Taxonomy" id="2843302"/>
    <lineage>
        <taxon>Bacteria</taxon>
        <taxon>Pseudomonadati</taxon>
        <taxon>Pseudomonadota</taxon>
        <taxon>Betaproteobacteria</taxon>
        <taxon>Burkholderiales</taxon>
        <taxon>Burkholderiaceae</taxon>
        <taxon>Burkholderia</taxon>
        <taxon>Burkholderia cepacia complex</taxon>
    </lineage>
</organism>
<name>A0ABV2C6K2_9BURK</name>
<dbReference type="PANTHER" id="PTHR35008:SF8">
    <property type="entry name" value="ALCOHOL DEHYDROGENASE CYTOCHROME C SUBUNIT"/>
    <property type="match status" value="1"/>
</dbReference>